<reference evidence="1 2" key="1">
    <citation type="submission" date="2018-06" db="EMBL/GenBank/DDBJ databases">
        <authorList>
            <consortium name="IHU Genomes"/>
        </authorList>
    </citation>
    <scope>NUCLEOTIDE SEQUENCE [LARGE SCALE GENOMIC DNA]</scope>
    <source>
        <strain evidence="1 2">NEC25</strain>
    </source>
</reference>
<sequence length="67" mass="7650">MTESLNTPVNKYPITPSDMAAPKSSEVPYSFFNAYNFKLSTMYISIIPRKVINAIKPLFNAICRYKL</sequence>
<proteinExistence type="predicted"/>
<name>A0A650MTN9_9CLOT</name>
<dbReference type="AlphaFoldDB" id="A0A650MTN9"/>
<dbReference type="EMBL" id="UWJD01000003">
    <property type="protein sequence ID" value="VCT85989.1"/>
    <property type="molecule type" value="Genomic_DNA"/>
</dbReference>
<accession>A0A650MTN9</accession>
<evidence type="ECO:0000313" key="2">
    <source>
        <dbReference type="Proteomes" id="UP000431451"/>
    </source>
</evidence>
<protein>
    <submittedName>
        <fullName evidence="1">Uncharacterized protein</fullName>
    </submittedName>
</protein>
<evidence type="ECO:0000313" key="1">
    <source>
        <dbReference type="EMBL" id="VCT85989.1"/>
    </source>
</evidence>
<organism evidence="1 2">
    <name type="scientific">Clostridium neonatale</name>
    <dbReference type="NCBI Taxonomy" id="137838"/>
    <lineage>
        <taxon>Bacteria</taxon>
        <taxon>Bacillati</taxon>
        <taxon>Bacillota</taxon>
        <taxon>Clostridia</taxon>
        <taxon>Eubacteriales</taxon>
        <taxon>Clostridiaceae</taxon>
        <taxon>Clostridium</taxon>
    </lineage>
</organism>
<dbReference type="Proteomes" id="UP000431451">
    <property type="component" value="Unassembled WGS sequence"/>
</dbReference>
<gene>
    <name evidence="1" type="ORF">CNEONATNEC25_03592</name>
</gene>